<evidence type="ECO:0000256" key="2">
    <source>
        <dbReference type="ARBA" id="ARBA00022649"/>
    </source>
</evidence>
<comment type="similarity">
    <text evidence="1">Belongs to the PemK/MazF family.</text>
</comment>
<accession>M1Z9E1</accession>
<dbReference type="EMBL" id="LT669839">
    <property type="protein sequence ID" value="SHD77559.1"/>
    <property type="molecule type" value="Genomic_DNA"/>
</dbReference>
<dbReference type="Pfam" id="PF02452">
    <property type="entry name" value="PemK_toxin"/>
    <property type="match status" value="1"/>
</dbReference>
<keyword evidence="4" id="KW-1185">Reference proteome</keyword>
<dbReference type="PANTHER" id="PTHR33988:SF3">
    <property type="entry name" value="ENDORIBONUCLEASE TOXIN CHPB-RELATED"/>
    <property type="match status" value="1"/>
</dbReference>
<dbReference type="PANTHER" id="PTHR33988">
    <property type="entry name" value="ENDORIBONUCLEASE MAZF-RELATED"/>
    <property type="match status" value="1"/>
</dbReference>
<evidence type="ECO:0000256" key="1">
    <source>
        <dbReference type="ARBA" id="ARBA00007521"/>
    </source>
</evidence>
<dbReference type="GO" id="GO:0003677">
    <property type="term" value="F:DNA binding"/>
    <property type="evidence" value="ECO:0007669"/>
    <property type="project" value="InterPro"/>
</dbReference>
<dbReference type="InterPro" id="IPR011067">
    <property type="entry name" value="Plasmid_toxin/cell-grow_inhib"/>
</dbReference>
<reference evidence="3 4" key="1">
    <citation type="submission" date="2016-11" db="EMBL/GenBank/DDBJ databases">
        <authorList>
            <person name="Manzoor S."/>
        </authorList>
    </citation>
    <scope>NUCLEOTIDE SEQUENCE [LARGE SCALE GENOMIC DNA]</scope>
    <source>
        <strain evidence="3">Clostridium ultunense strain Esp</strain>
    </source>
</reference>
<dbReference type="GO" id="GO:0016075">
    <property type="term" value="P:rRNA catabolic process"/>
    <property type="evidence" value="ECO:0007669"/>
    <property type="project" value="TreeGrafter"/>
</dbReference>
<evidence type="ECO:0000313" key="3">
    <source>
        <dbReference type="EMBL" id="SHD77559.1"/>
    </source>
</evidence>
<gene>
    <name evidence="3" type="ORF">CUESP1_2205</name>
</gene>
<sequence length="110" mass="12337">MGYIPKQGDIISIDFNPQAGHEQKGRRPAYVISSYTFNQFTKMAIVCPITNTNKGFPLHVPLDERTSTTGVIMCEQAKSLDIVARRSSFVEKSPQDILDEVIDIFIGFIE</sequence>
<name>M1Z9E1_9FIRM</name>
<dbReference type="OrthoDB" id="9808744at2"/>
<keyword evidence="2" id="KW-1277">Toxin-antitoxin system</keyword>
<organism evidence="3 4">
    <name type="scientific">[Clostridium] ultunense Esp</name>
    <dbReference type="NCBI Taxonomy" id="1288971"/>
    <lineage>
        <taxon>Bacteria</taxon>
        <taxon>Bacillati</taxon>
        <taxon>Bacillota</taxon>
        <taxon>Tissierellia</taxon>
        <taxon>Tissierellales</taxon>
        <taxon>Tepidimicrobiaceae</taxon>
        <taxon>Schnuerera</taxon>
    </lineage>
</organism>
<dbReference type="AlphaFoldDB" id="M1Z9E1"/>
<dbReference type="SUPFAM" id="SSF50118">
    <property type="entry name" value="Cell growth inhibitor/plasmid maintenance toxic component"/>
    <property type="match status" value="1"/>
</dbReference>
<evidence type="ECO:0000313" key="4">
    <source>
        <dbReference type="Proteomes" id="UP000245423"/>
    </source>
</evidence>
<dbReference type="GO" id="GO:0004521">
    <property type="term" value="F:RNA endonuclease activity"/>
    <property type="evidence" value="ECO:0007669"/>
    <property type="project" value="TreeGrafter"/>
</dbReference>
<dbReference type="InterPro" id="IPR003477">
    <property type="entry name" value="PemK-like"/>
</dbReference>
<dbReference type="GO" id="GO:0006402">
    <property type="term" value="P:mRNA catabolic process"/>
    <property type="evidence" value="ECO:0007669"/>
    <property type="project" value="TreeGrafter"/>
</dbReference>
<proteinExistence type="inferred from homology"/>
<dbReference type="HOGENOM" id="CLU_121823_2_3_9"/>
<dbReference type="Proteomes" id="UP000245423">
    <property type="component" value="Chromosome 1"/>
</dbReference>
<dbReference type="Gene3D" id="2.30.30.110">
    <property type="match status" value="1"/>
</dbReference>
<dbReference type="RefSeq" id="WP_005584635.1">
    <property type="nucleotide sequence ID" value="NZ_LT669839.1"/>
</dbReference>
<protein>
    <submittedName>
        <fullName evidence="3">Transcriptional modulator of MazE/toxin, MazF</fullName>
    </submittedName>
</protein>